<dbReference type="RefSeq" id="WP_140619035.1">
    <property type="nucleotide sequence ID" value="NZ_VFRQ01000001.1"/>
</dbReference>
<comment type="caution">
    <text evidence="3">The sequence shown here is derived from an EMBL/GenBank/DDBJ whole genome shotgun (WGS) entry which is preliminary data.</text>
</comment>
<feature type="domain" description="PRC-barrel" evidence="2">
    <location>
        <begin position="28"/>
        <end position="98"/>
    </location>
</feature>
<dbReference type="AlphaFoldDB" id="A0A501WGS4"/>
<evidence type="ECO:0000313" key="3">
    <source>
        <dbReference type="EMBL" id="TPE46217.1"/>
    </source>
</evidence>
<dbReference type="InterPro" id="IPR027275">
    <property type="entry name" value="PRC-brl_dom"/>
</dbReference>
<dbReference type="SUPFAM" id="SSF50346">
    <property type="entry name" value="PRC-barrel domain"/>
    <property type="match status" value="1"/>
</dbReference>
<evidence type="ECO:0000259" key="2">
    <source>
        <dbReference type="Pfam" id="PF05239"/>
    </source>
</evidence>
<feature type="compositionally biased region" description="Basic and acidic residues" evidence="1">
    <location>
        <begin position="203"/>
        <end position="214"/>
    </location>
</feature>
<dbReference type="EMBL" id="VFRQ01000001">
    <property type="protein sequence ID" value="TPE46217.1"/>
    <property type="molecule type" value="Genomic_DNA"/>
</dbReference>
<feature type="compositionally biased region" description="Basic and acidic residues" evidence="1">
    <location>
        <begin position="187"/>
        <end position="196"/>
    </location>
</feature>
<accession>A0A501WGS4</accession>
<organism evidence="3 4">
    <name type="scientific">Pontibacter mangrovi</name>
    <dbReference type="NCBI Taxonomy" id="2589816"/>
    <lineage>
        <taxon>Bacteria</taxon>
        <taxon>Pseudomonadati</taxon>
        <taxon>Bacteroidota</taxon>
        <taxon>Cytophagia</taxon>
        <taxon>Cytophagales</taxon>
        <taxon>Hymenobacteraceae</taxon>
        <taxon>Pontibacter</taxon>
    </lineage>
</organism>
<dbReference type="Gene3D" id="3.90.50.10">
    <property type="entry name" value="Photosynthetic Reaction Center, subunit H, domain 2"/>
    <property type="match status" value="1"/>
</dbReference>
<sequence>MKNEDFRNERLVPLSAMHDYQIAKDNPDVLGWRVVGADGESLGMVKDLIVDPKLMKARYLSVVGDRRFFNTENDPYMLIPIGLAALDKKGKKVFVPTVDSNTIGQYPIYNGGPVTEDYEYAVRDSVNRFQRNAMPGTSEEHKAEFEEALHRQPEHRHLSEDFYNDASFDENRFYTSDQDVYREKVYSSRDYSKDEDQLSAADMHQEERRPKSVEDSISTIERLEHLRERGSITEEEFILLKKRALDL</sequence>
<name>A0A501WGS4_9BACT</name>
<dbReference type="Proteomes" id="UP000316727">
    <property type="component" value="Unassembled WGS sequence"/>
</dbReference>
<reference evidence="3 4" key="1">
    <citation type="submission" date="2019-06" db="EMBL/GenBank/DDBJ databases">
        <title>A novel bacterium of genus Pontibacter, isolated from marine sediment.</title>
        <authorList>
            <person name="Huang H."/>
            <person name="Mo K."/>
            <person name="Hu Y."/>
        </authorList>
    </citation>
    <scope>NUCLEOTIDE SEQUENCE [LARGE SCALE GENOMIC DNA]</scope>
    <source>
        <strain evidence="3 4">HB172049</strain>
    </source>
</reference>
<evidence type="ECO:0000313" key="4">
    <source>
        <dbReference type="Proteomes" id="UP000316727"/>
    </source>
</evidence>
<dbReference type="Pfam" id="PF05239">
    <property type="entry name" value="PRC"/>
    <property type="match status" value="1"/>
</dbReference>
<gene>
    <name evidence="3" type="ORF">FJM65_02425</name>
</gene>
<keyword evidence="4" id="KW-1185">Reference proteome</keyword>
<dbReference type="GO" id="GO:0030077">
    <property type="term" value="C:plasma membrane light-harvesting complex"/>
    <property type="evidence" value="ECO:0007669"/>
    <property type="project" value="InterPro"/>
</dbReference>
<dbReference type="OrthoDB" id="1422173at2"/>
<feature type="region of interest" description="Disordered" evidence="1">
    <location>
        <begin position="187"/>
        <end position="216"/>
    </location>
</feature>
<dbReference type="InterPro" id="IPR014747">
    <property type="entry name" value="Bac_photo_RC_H_C"/>
</dbReference>
<dbReference type="InterPro" id="IPR011033">
    <property type="entry name" value="PRC_barrel-like_sf"/>
</dbReference>
<dbReference type="GO" id="GO:0019684">
    <property type="term" value="P:photosynthesis, light reaction"/>
    <property type="evidence" value="ECO:0007669"/>
    <property type="project" value="InterPro"/>
</dbReference>
<proteinExistence type="predicted"/>
<evidence type="ECO:0000256" key="1">
    <source>
        <dbReference type="SAM" id="MobiDB-lite"/>
    </source>
</evidence>
<protein>
    <recommendedName>
        <fullName evidence="2">PRC-barrel domain-containing protein</fullName>
    </recommendedName>
</protein>